<dbReference type="PANTHER" id="PTHR34054:SF4">
    <property type="entry name" value="PROTEIN, PUTATIVE-RELATED"/>
    <property type="match status" value="1"/>
</dbReference>
<feature type="region of interest" description="Disordered" evidence="1">
    <location>
        <begin position="77"/>
        <end position="99"/>
    </location>
</feature>
<name>B9T2S0_RICCO</name>
<protein>
    <submittedName>
        <fullName evidence="3">Uncharacterized protein</fullName>
    </submittedName>
</protein>
<evidence type="ECO:0000256" key="1">
    <source>
        <dbReference type="SAM" id="MobiDB-lite"/>
    </source>
</evidence>
<evidence type="ECO:0000313" key="4">
    <source>
        <dbReference type="Proteomes" id="UP000008311"/>
    </source>
</evidence>
<keyword evidence="2" id="KW-0472">Membrane</keyword>
<keyword evidence="2" id="KW-0812">Transmembrane</keyword>
<dbReference type="Proteomes" id="UP000008311">
    <property type="component" value="Unassembled WGS sequence"/>
</dbReference>
<dbReference type="OMA" id="DDVFKWQ"/>
<keyword evidence="4" id="KW-1185">Reference proteome</keyword>
<feature type="region of interest" description="Disordered" evidence="1">
    <location>
        <begin position="126"/>
        <end position="147"/>
    </location>
</feature>
<dbReference type="AlphaFoldDB" id="B9T2S0"/>
<dbReference type="PANTHER" id="PTHR34054">
    <property type="entry name" value="EXPRESSED PROTEIN"/>
    <property type="match status" value="1"/>
</dbReference>
<feature type="compositionally biased region" description="Low complexity" evidence="1">
    <location>
        <begin position="80"/>
        <end position="97"/>
    </location>
</feature>
<gene>
    <name evidence="3" type="ORF">RCOM_0437390</name>
</gene>
<dbReference type="eggNOG" id="ENOG502S2HU">
    <property type="taxonomic scope" value="Eukaryota"/>
</dbReference>
<dbReference type="InterPro" id="IPR045884">
    <property type="entry name" value="At5g59350-like"/>
</dbReference>
<organism evidence="3 4">
    <name type="scientific">Ricinus communis</name>
    <name type="common">Castor bean</name>
    <dbReference type="NCBI Taxonomy" id="3988"/>
    <lineage>
        <taxon>Eukaryota</taxon>
        <taxon>Viridiplantae</taxon>
        <taxon>Streptophyta</taxon>
        <taxon>Embryophyta</taxon>
        <taxon>Tracheophyta</taxon>
        <taxon>Spermatophyta</taxon>
        <taxon>Magnoliopsida</taxon>
        <taxon>eudicotyledons</taxon>
        <taxon>Gunneridae</taxon>
        <taxon>Pentapetalae</taxon>
        <taxon>rosids</taxon>
        <taxon>fabids</taxon>
        <taxon>Malpighiales</taxon>
        <taxon>Euphorbiaceae</taxon>
        <taxon>Acalyphoideae</taxon>
        <taxon>Acalypheae</taxon>
        <taxon>Ricinus</taxon>
    </lineage>
</organism>
<feature type="compositionally biased region" description="Pro residues" evidence="1">
    <location>
        <begin position="188"/>
        <end position="204"/>
    </location>
</feature>
<feature type="transmembrane region" description="Helical" evidence="2">
    <location>
        <begin position="12"/>
        <end position="31"/>
    </location>
</feature>
<evidence type="ECO:0000313" key="3">
    <source>
        <dbReference type="EMBL" id="EEF29833.1"/>
    </source>
</evidence>
<dbReference type="OrthoDB" id="784633at2759"/>
<proteinExistence type="predicted"/>
<feature type="region of interest" description="Disordered" evidence="1">
    <location>
        <begin position="180"/>
        <end position="204"/>
    </location>
</feature>
<accession>B9T2S0</accession>
<keyword evidence="2" id="KW-1133">Transmembrane helix</keyword>
<dbReference type="STRING" id="3988.B9T2S0"/>
<sequence length="204" mass="22897">MNTLNKICTALTIIFAVSLVVLIAEVLYVLYRRRRFHNRTGDLEFSSETSSFYPTTPSKELLYFFCWKNQTSTRIEPDAETAASDAAATAAPPTTTSDDADVDEMLKRHVLYGPSRALFTIREEEREEIETDLSSVEREENNKKKNRKKKLIRSLSSEEVSSIAIATATATDVMIAVDDTTPFSTPCASPPYYTPSPSPPRERN</sequence>
<evidence type="ECO:0000256" key="2">
    <source>
        <dbReference type="SAM" id="Phobius"/>
    </source>
</evidence>
<reference evidence="4" key="1">
    <citation type="journal article" date="2010" name="Nat. Biotechnol.">
        <title>Draft genome sequence of the oilseed species Ricinus communis.</title>
        <authorList>
            <person name="Chan A.P."/>
            <person name="Crabtree J."/>
            <person name="Zhao Q."/>
            <person name="Lorenzi H."/>
            <person name="Orvis J."/>
            <person name="Puiu D."/>
            <person name="Melake-Berhan A."/>
            <person name="Jones K.M."/>
            <person name="Redman J."/>
            <person name="Chen G."/>
            <person name="Cahoon E.B."/>
            <person name="Gedil M."/>
            <person name="Stanke M."/>
            <person name="Haas B.J."/>
            <person name="Wortman J.R."/>
            <person name="Fraser-Liggett C.M."/>
            <person name="Ravel J."/>
            <person name="Rabinowicz P.D."/>
        </authorList>
    </citation>
    <scope>NUCLEOTIDE SEQUENCE [LARGE SCALE GENOMIC DNA]</scope>
    <source>
        <strain evidence="4">cv. Hale</strain>
    </source>
</reference>
<dbReference type="EMBL" id="EQ974391">
    <property type="protein sequence ID" value="EEF29833.1"/>
    <property type="molecule type" value="Genomic_DNA"/>
</dbReference>
<dbReference type="KEGG" id="rcu:8275748"/>
<dbReference type="InParanoid" id="B9T2S0"/>